<evidence type="ECO:0000256" key="1">
    <source>
        <dbReference type="SAM" id="Phobius"/>
    </source>
</evidence>
<feature type="transmembrane region" description="Helical" evidence="1">
    <location>
        <begin position="132"/>
        <end position="155"/>
    </location>
</feature>
<accession>A0AAD4HQS9</accession>
<evidence type="ECO:0000313" key="2">
    <source>
        <dbReference type="EMBL" id="KAG1904124.1"/>
    </source>
</evidence>
<evidence type="ECO:0000313" key="3">
    <source>
        <dbReference type="Proteomes" id="UP001195769"/>
    </source>
</evidence>
<dbReference type="EMBL" id="JABBWK010000011">
    <property type="protein sequence ID" value="KAG1904124.1"/>
    <property type="molecule type" value="Genomic_DNA"/>
</dbReference>
<name>A0AAD4HQS9_9AGAM</name>
<feature type="transmembrane region" description="Helical" evidence="1">
    <location>
        <begin position="219"/>
        <end position="241"/>
    </location>
</feature>
<keyword evidence="1" id="KW-0812">Transmembrane</keyword>
<comment type="caution">
    <text evidence="2">The sequence shown here is derived from an EMBL/GenBank/DDBJ whole genome shotgun (WGS) entry which is preliminary data.</text>
</comment>
<reference evidence="2" key="1">
    <citation type="journal article" date="2020" name="New Phytol.">
        <title>Comparative genomics reveals dynamic genome evolution in host specialist ectomycorrhizal fungi.</title>
        <authorList>
            <person name="Lofgren L.A."/>
            <person name="Nguyen N.H."/>
            <person name="Vilgalys R."/>
            <person name="Ruytinx J."/>
            <person name="Liao H.L."/>
            <person name="Branco S."/>
            <person name="Kuo A."/>
            <person name="LaButti K."/>
            <person name="Lipzen A."/>
            <person name="Andreopoulos W."/>
            <person name="Pangilinan J."/>
            <person name="Riley R."/>
            <person name="Hundley H."/>
            <person name="Na H."/>
            <person name="Barry K."/>
            <person name="Grigoriev I.V."/>
            <person name="Stajich J.E."/>
            <person name="Kennedy P.G."/>
        </authorList>
    </citation>
    <scope>NUCLEOTIDE SEQUENCE</scope>
    <source>
        <strain evidence="2">FC203</strain>
    </source>
</reference>
<feature type="transmembrane region" description="Helical" evidence="1">
    <location>
        <begin position="21"/>
        <end position="39"/>
    </location>
</feature>
<feature type="transmembrane region" description="Helical" evidence="1">
    <location>
        <begin position="51"/>
        <end position="71"/>
    </location>
</feature>
<feature type="transmembrane region" description="Helical" evidence="1">
    <location>
        <begin position="247"/>
        <end position="265"/>
    </location>
</feature>
<proteinExistence type="predicted"/>
<keyword evidence="1" id="KW-0472">Membrane</keyword>
<dbReference type="AlphaFoldDB" id="A0AAD4HQS9"/>
<feature type="transmembrane region" description="Helical" evidence="1">
    <location>
        <begin position="175"/>
        <end position="198"/>
    </location>
</feature>
<dbReference type="Proteomes" id="UP001195769">
    <property type="component" value="Unassembled WGS sequence"/>
</dbReference>
<dbReference type="RefSeq" id="XP_041229699.1">
    <property type="nucleotide sequence ID" value="XM_041369130.1"/>
</dbReference>
<sequence length="323" mass="35884">MAASPGIPLDTAVIMSSVLEGILYGFSVLMFLGTIWIIIYKRRTRDVNRPAVAVATLLFLLSTVHMVVGIIRIEDGLVKQRDTFPGGPAAFFADISEETLVVKNAILVLQTLLGDEFLLDQKIYRCYIVWQSVWIIIIPCILWCGIAAFGVVTLYDFSQASSTNNVFTKKTGHLVATFMALTLATNLLSSGLLAYRIWKSERKVSGIRATKRKMPLLRVFLDAAILYSAALCSSIICFVLSNNGLYVMADLNVPIISIAFYMVFIRMTSSRHNRDYISTVLGGGSGLEHRNSQQYPMQSLHDIYRQNDTTSFLADNSKARTLA</sequence>
<keyword evidence="1" id="KW-1133">Transmembrane helix</keyword>
<gene>
    <name evidence="2" type="ORF">F5891DRAFT_1209245</name>
</gene>
<keyword evidence="3" id="KW-1185">Reference proteome</keyword>
<protein>
    <submittedName>
        <fullName evidence="2">Uncharacterized protein</fullName>
    </submittedName>
</protein>
<organism evidence="2 3">
    <name type="scientific">Suillus fuscotomentosus</name>
    <dbReference type="NCBI Taxonomy" id="1912939"/>
    <lineage>
        <taxon>Eukaryota</taxon>
        <taxon>Fungi</taxon>
        <taxon>Dikarya</taxon>
        <taxon>Basidiomycota</taxon>
        <taxon>Agaricomycotina</taxon>
        <taxon>Agaricomycetes</taxon>
        <taxon>Agaricomycetidae</taxon>
        <taxon>Boletales</taxon>
        <taxon>Suillineae</taxon>
        <taxon>Suillaceae</taxon>
        <taxon>Suillus</taxon>
    </lineage>
</organism>
<dbReference type="GeneID" id="64663428"/>